<evidence type="ECO:0000313" key="3">
    <source>
        <dbReference type="Proteomes" id="UP000801492"/>
    </source>
</evidence>
<feature type="compositionally biased region" description="Basic and acidic residues" evidence="1">
    <location>
        <begin position="29"/>
        <end position="38"/>
    </location>
</feature>
<accession>A0A8K0G998</accession>
<evidence type="ECO:0000256" key="1">
    <source>
        <dbReference type="SAM" id="MobiDB-lite"/>
    </source>
</evidence>
<protein>
    <submittedName>
        <fullName evidence="2">Uncharacterized protein</fullName>
    </submittedName>
</protein>
<feature type="compositionally biased region" description="Basic residues" evidence="1">
    <location>
        <begin position="113"/>
        <end position="133"/>
    </location>
</feature>
<dbReference type="AlphaFoldDB" id="A0A8K0G998"/>
<name>A0A8K0G998_IGNLU</name>
<feature type="region of interest" description="Disordered" evidence="1">
    <location>
        <begin position="15"/>
        <end position="155"/>
    </location>
</feature>
<sequence>MKILKTLDDELNQKKIREGQSVEGTKRKREGEADDIFKRSKRTNRTPQKENKDKQDKIDALTKNDNGINAGHKRNKTITKSISERIKGDETRERNGKGIEQGDKRKIKNAEKKCRRKESRKHQICCRRRYRKRDRTEDSGKRNKKNQVTAEAKKE</sequence>
<proteinExistence type="predicted"/>
<reference evidence="2" key="1">
    <citation type="submission" date="2019-08" db="EMBL/GenBank/DDBJ databases">
        <title>The genome of the North American firefly Photinus pyralis.</title>
        <authorList>
            <consortium name="Photinus pyralis genome working group"/>
            <person name="Fallon T.R."/>
            <person name="Sander Lower S.E."/>
            <person name="Weng J.-K."/>
        </authorList>
    </citation>
    <scope>NUCLEOTIDE SEQUENCE</scope>
    <source>
        <strain evidence="2">TRF0915ILg1</strain>
        <tissue evidence="2">Whole body</tissue>
    </source>
</reference>
<dbReference type="EMBL" id="VTPC01051764">
    <property type="protein sequence ID" value="KAF2890476.1"/>
    <property type="molecule type" value="Genomic_DNA"/>
</dbReference>
<evidence type="ECO:0000313" key="2">
    <source>
        <dbReference type="EMBL" id="KAF2890476.1"/>
    </source>
</evidence>
<gene>
    <name evidence="2" type="ORF">ILUMI_15697</name>
</gene>
<feature type="compositionally biased region" description="Basic and acidic residues" evidence="1">
    <location>
        <begin position="47"/>
        <end position="62"/>
    </location>
</feature>
<feature type="compositionally biased region" description="Basic and acidic residues" evidence="1">
    <location>
        <begin position="82"/>
        <end position="112"/>
    </location>
</feature>
<keyword evidence="3" id="KW-1185">Reference proteome</keyword>
<comment type="caution">
    <text evidence="2">The sequence shown here is derived from an EMBL/GenBank/DDBJ whole genome shotgun (WGS) entry which is preliminary data.</text>
</comment>
<dbReference type="Proteomes" id="UP000801492">
    <property type="component" value="Unassembled WGS sequence"/>
</dbReference>
<organism evidence="2 3">
    <name type="scientific">Ignelater luminosus</name>
    <name type="common">Cucubano</name>
    <name type="synonym">Pyrophorus luminosus</name>
    <dbReference type="NCBI Taxonomy" id="2038154"/>
    <lineage>
        <taxon>Eukaryota</taxon>
        <taxon>Metazoa</taxon>
        <taxon>Ecdysozoa</taxon>
        <taxon>Arthropoda</taxon>
        <taxon>Hexapoda</taxon>
        <taxon>Insecta</taxon>
        <taxon>Pterygota</taxon>
        <taxon>Neoptera</taxon>
        <taxon>Endopterygota</taxon>
        <taxon>Coleoptera</taxon>
        <taxon>Polyphaga</taxon>
        <taxon>Elateriformia</taxon>
        <taxon>Elateroidea</taxon>
        <taxon>Elateridae</taxon>
        <taxon>Agrypninae</taxon>
        <taxon>Pyrophorini</taxon>
        <taxon>Ignelater</taxon>
    </lineage>
</organism>